<feature type="region of interest" description="Disordered" evidence="1">
    <location>
        <begin position="54"/>
        <end position="83"/>
    </location>
</feature>
<reference evidence="2 3" key="2">
    <citation type="submission" date="2018-11" db="EMBL/GenBank/DDBJ databases">
        <authorList>
            <consortium name="Pathogen Informatics"/>
        </authorList>
    </citation>
    <scope>NUCLEOTIDE SEQUENCE [LARGE SCALE GENOMIC DNA]</scope>
</reference>
<gene>
    <name evidence="2" type="ORF">TCNE_LOCUS8484</name>
</gene>
<dbReference type="EMBL" id="UYWY01019921">
    <property type="protein sequence ID" value="VDM39805.1"/>
    <property type="molecule type" value="Genomic_DNA"/>
</dbReference>
<dbReference type="WBParaSite" id="TCNE_0000848401-mRNA-1">
    <property type="protein sequence ID" value="TCNE_0000848401-mRNA-1"/>
    <property type="gene ID" value="TCNE_0000848401"/>
</dbReference>
<evidence type="ECO:0000256" key="1">
    <source>
        <dbReference type="SAM" id="MobiDB-lite"/>
    </source>
</evidence>
<evidence type="ECO:0000313" key="3">
    <source>
        <dbReference type="Proteomes" id="UP000050794"/>
    </source>
</evidence>
<reference evidence="4" key="1">
    <citation type="submission" date="2016-06" db="UniProtKB">
        <authorList>
            <consortium name="WormBaseParasite"/>
        </authorList>
    </citation>
    <scope>IDENTIFICATION</scope>
</reference>
<evidence type="ECO:0000313" key="2">
    <source>
        <dbReference type="EMBL" id="VDM39805.1"/>
    </source>
</evidence>
<dbReference type="Proteomes" id="UP000050794">
    <property type="component" value="Unassembled WGS sequence"/>
</dbReference>
<organism evidence="3 4">
    <name type="scientific">Toxocara canis</name>
    <name type="common">Canine roundworm</name>
    <dbReference type="NCBI Taxonomy" id="6265"/>
    <lineage>
        <taxon>Eukaryota</taxon>
        <taxon>Metazoa</taxon>
        <taxon>Ecdysozoa</taxon>
        <taxon>Nematoda</taxon>
        <taxon>Chromadorea</taxon>
        <taxon>Rhabditida</taxon>
        <taxon>Spirurina</taxon>
        <taxon>Ascaridomorpha</taxon>
        <taxon>Ascaridoidea</taxon>
        <taxon>Toxocaridae</taxon>
        <taxon>Toxocara</taxon>
    </lineage>
</organism>
<proteinExistence type="predicted"/>
<protein>
    <submittedName>
        <fullName evidence="4">Gelsolin-like domain-containing protein</fullName>
    </submittedName>
</protein>
<dbReference type="AlphaFoldDB" id="A0A183UJ14"/>
<keyword evidence="3" id="KW-1185">Reference proteome</keyword>
<sequence>MIIDIAMLCQSHTNRFVSDRVDVLLWLGKRRSIFEEFVDMFQGKNTRHCSNAAISDANKGSRGTGVPRGKHGNNLALVGRAQG</sequence>
<name>A0A183UJ14_TOXCA</name>
<evidence type="ECO:0000313" key="4">
    <source>
        <dbReference type="WBParaSite" id="TCNE_0000848401-mRNA-1"/>
    </source>
</evidence>
<accession>A0A183UJ14</accession>